<dbReference type="GO" id="GO:0000978">
    <property type="term" value="F:RNA polymerase II cis-regulatory region sequence-specific DNA binding"/>
    <property type="evidence" value="ECO:0007669"/>
    <property type="project" value="TreeGrafter"/>
</dbReference>
<dbReference type="Proteomes" id="UP000694553">
    <property type="component" value="Unassembled WGS sequence"/>
</dbReference>
<dbReference type="GO" id="GO:0031981">
    <property type="term" value="C:nuclear lumen"/>
    <property type="evidence" value="ECO:0007669"/>
    <property type="project" value="UniProtKB-ARBA"/>
</dbReference>
<dbReference type="InterPro" id="IPR036236">
    <property type="entry name" value="Znf_C2H2_sf"/>
</dbReference>
<keyword evidence="10" id="KW-0539">Nucleus</keyword>
<dbReference type="Ensembl" id="ENSCMUT00000030078.1">
    <property type="protein sequence ID" value="ENSCMUP00000028453.1"/>
    <property type="gene ID" value="ENSCMUG00000017188.1"/>
</dbReference>
<evidence type="ECO:0000313" key="13">
    <source>
        <dbReference type="Proteomes" id="UP000694553"/>
    </source>
</evidence>
<keyword evidence="9" id="KW-0804">Transcription</keyword>
<feature type="compositionally biased region" description="Basic residues" evidence="11">
    <location>
        <begin position="51"/>
        <end position="60"/>
    </location>
</feature>
<dbReference type="Gene3D" id="3.30.160.60">
    <property type="entry name" value="Classic Zinc Finger"/>
    <property type="match status" value="4"/>
</dbReference>
<evidence type="ECO:0000256" key="9">
    <source>
        <dbReference type="ARBA" id="ARBA00023163"/>
    </source>
</evidence>
<dbReference type="PANTHER" id="PTHR23226:SF416">
    <property type="entry name" value="FI01424P"/>
    <property type="match status" value="1"/>
</dbReference>
<evidence type="ECO:0000256" key="10">
    <source>
        <dbReference type="ARBA" id="ARBA00023242"/>
    </source>
</evidence>
<dbReference type="PANTHER" id="PTHR23226">
    <property type="entry name" value="ZINC FINGER AND SCAN DOMAIN-CONTAINING"/>
    <property type="match status" value="1"/>
</dbReference>
<reference evidence="13" key="1">
    <citation type="submission" date="2019-10" db="EMBL/GenBank/DDBJ databases">
        <title>Corvus moneduloides (New Caledonian crow) genome, bCorMon1, primary haplotype.</title>
        <authorList>
            <person name="Rutz C."/>
            <person name="Fungtammasan C."/>
            <person name="Mountcastle J."/>
            <person name="Formenti G."/>
            <person name="Chow W."/>
            <person name="Howe K."/>
            <person name="Steele M.P."/>
            <person name="Fernandes J."/>
            <person name="Gilbert M.T.P."/>
            <person name="Fedrigo O."/>
            <person name="Jarvis E.D."/>
            <person name="Gemmell N."/>
        </authorList>
    </citation>
    <scope>NUCLEOTIDE SEQUENCE [LARGE SCALE GENOMIC DNA]</scope>
</reference>
<evidence type="ECO:0000313" key="12">
    <source>
        <dbReference type="Ensembl" id="ENSCMUP00000028453.1"/>
    </source>
</evidence>
<evidence type="ECO:0000256" key="2">
    <source>
        <dbReference type="ARBA" id="ARBA00006991"/>
    </source>
</evidence>
<keyword evidence="7" id="KW-0805">Transcription regulation</keyword>
<feature type="compositionally biased region" description="Basic and acidic residues" evidence="11">
    <location>
        <begin position="1"/>
        <end position="10"/>
    </location>
</feature>
<feature type="compositionally biased region" description="Basic and acidic residues" evidence="11">
    <location>
        <begin position="61"/>
        <end position="71"/>
    </location>
</feature>
<dbReference type="SMART" id="SM00355">
    <property type="entry name" value="ZnF_C2H2"/>
    <property type="match status" value="4"/>
</dbReference>
<comment type="subcellular location">
    <subcellularLocation>
        <location evidence="1">Nucleus</location>
    </subcellularLocation>
</comment>
<evidence type="ECO:0000256" key="6">
    <source>
        <dbReference type="ARBA" id="ARBA00022833"/>
    </source>
</evidence>
<dbReference type="SUPFAM" id="SSF57667">
    <property type="entry name" value="beta-beta-alpha zinc fingers"/>
    <property type="match status" value="2"/>
</dbReference>
<sequence>MDTKAPETPRDGPGQEEPPAQGAHPLFLPPNQDLSFPRCGWMEEEEEKPWRCRTRRRGCKHSPERSKEKRAPLCQEGSRRSGRSLELGEKPHGGEKPHKCLECGKGFSYSSYLRAHQKIHTGEKPYKCGECGKSFSQSSQLVSHKRIHTGERPYECGECGMSFRDSSQLRRQWIHTGERPYECGECGKGFSSISHLIQHQAGSVVPVPVLGAGSLQVLLSAPGLFLVFPVPVQ</sequence>
<keyword evidence="8" id="KW-0238">DNA-binding</keyword>
<name>A0A8U7NWJ8_CORMO</name>
<keyword evidence="13" id="KW-1185">Reference proteome</keyword>
<dbReference type="PROSITE" id="PS00028">
    <property type="entry name" value="ZINC_FINGER_C2H2_1"/>
    <property type="match status" value="2"/>
</dbReference>
<protein>
    <submittedName>
        <fullName evidence="12">Uncharacterized protein</fullName>
    </submittedName>
</protein>
<keyword evidence="4" id="KW-0677">Repeat</keyword>
<evidence type="ECO:0000256" key="1">
    <source>
        <dbReference type="ARBA" id="ARBA00004123"/>
    </source>
</evidence>
<evidence type="ECO:0000256" key="3">
    <source>
        <dbReference type="ARBA" id="ARBA00022723"/>
    </source>
</evidence>
<keyword evidence="6" id="KW-0862">Zinc</keyword>
<proteinExistence type="inferred from homology"/>
<dbReference type="Pfam" id="PF00096">
    <property type="entry name" value="zf-C2H2"/>
    <property type="match status" value="4"/>
</dbReference>
<dbReference type="GO" id="GO:0000981">
    <property type="term" value="F:DNA-binding transcription factor activity, RNA polymerase II-specific"/>
    <property type="evidence" value="ECO:0007669"/>
    <property type="project" value="TreeGrafter"/>
</dbReference>
<evidence type="ECO:0000256" key="11">
    <source>
        <dbReference type="SAM" id="MobiDB-lite"/>
    </source>
</evidence>
<dbReference type="AlphaFoldDB" id="A0A8U7NWJ8"/>
<dbReference type="FunFam" id="3.30.160.60:FF:000176">
    <property type="entry name" value="zinc finger protein 70"/>
    <property type="match status" value="1"/>
</dbReference>
<evidence type="ECO:0000256" key="4">
    <source>
        <dbReference type="ARBA" id="ARBA00022737"/>
    </source>
</evidence>
<evidence type="ECO:0000256" key="5">
    <source>
        <dbReference type="ARBA" id="ARBA00022771"/>
    </source>
</evidence>
<keyword evidence="5" id="KW-0863">Zinc-finger</keyword>
<organism evidence="12 13">
    <name type="scientific">Corvus moneduloides</name>
    <name type="common">New Caledonian crow</name>
    <dbReference type="NCBI Taxonomy" id="1196302"/>
    <lineage>
        <taxon>Eukaryota</taxon>
        <taxon>Metazoa</taxon>
        <taxon>Chordata</taxon>
        <taxon>Craniata</taxon>
        <taxon>Vertebrata</taxon>
        <taxon>Euteleostomi</taxon>
        <taxon>Archelosauria</taxon>
        <taxon>Archosauria</taxon>
        <taxon>Dinosauria</taxon>
        <taxon>Saurischia</taxon>
        <taxon>Theropoda</taxon>
        <taxon>Coelurosauria</taxon>
        <taxon>Aves</taxon>
        <taxon>Neognathae</taxon>
        <taxon>Neoaves</taxon>
        <taxon>Telluraves</taxon>
        <taxon>Australaves</taxon>
        <taxon>Passeriformes</taxon>
        <taxon>Corvoidea</taxon>
        <taxon>Corvidae</taxon>
        <taxon>Corvus</taxon>
    </lineage>
</organism>
<reference evidence="12" key="2">
    <citation type="submission" date="2025-08" db="UniProtKB">
        <authorList>
            <consortium name="Ensembl"/>
        </authorList>
    </citation>
    <scope>IDENTIFICATION</scope>
</reference>
<dbReference type="FunFam" id="3.30.160.60:FF:000663">
    <property type="entry name" value="Zinc finger protein 45"/>
    <property type="match status" value="1"/>
</dbReference>
<dbReference type="GO" id="GO:0008270">
    <property type="term" value="F:zinc ion binding"/>
    <property type="evidence" value="ECO:0007669"/>
    <property type="project" value="UniProtKB-KW"/>
</dbReference>
<dbReference type="FunFam" id="3.30.160.60:FF:000200">
    <property type="entry name" value="zinc finger protein 510 isoform X2"/>
    <property type="match status" value="1"/>
</dbReference>
<dbReference type="FunFam" id="3.30.160.60:FF:002090">
    <property type="entry name" value="Zinc finger protein 473"/>
    <property type="match status" value="1"/>
</dbReference>
<feature type="region of interest" description="Disordered" evidence="11">
    <location>
        <begin position="1"/>
        <end position="94"/>
    </location>
</feature>
<accession>A0A8U7NWJ8</accession>
<evidence type="ECO:0000256" key="8">
    <source>
        <dbReference type="ARBA" id="ARBA00023125"/>
    </source>
</evidence>
<comment type="similarity">
    <text evidence="2">Belongs to the krueppel C2H2-type zinc-finger protein family.</text>
</comment>
<dbReference type="InterPro" id="IPR013087">
    <property type="entry name" value="Znf_C2H2_type"/>
</dbReference>
<dbReference type="OMA" id="RRQWIHT"/>
<keyword evidence="3" id="KW-0479">Metal-binding</keyword>
<reference evidence="12" key="3">
    <citation type="submission" date="2025-09" db="UniProtKB">
        <authorList>
            <consortium name="Ensembl"/>
        </authorList>
    </citation>
    <scope>IDENTIFICATION</scope>
</reference>
<evidence type="ECO:0000256" key="7">
    <source>
        <dbReference type="ARBA" id="ARBA00023015"/>
    </source>
</evidence>
<dbReference type="PROSITE" id="PS50157">
    <property type="entry name" value="ZINC_FINGER_C2H2_2"/>
    <property type="match status" value="4"/>
</dbReference>